<keyword evidence="2" id="KW-1133">Transmembrane helix</keyword>
<evidence type="ECO:0000313" key="3">
    <source>
        <dbReference type="EMBL" id="KAG9510977.1"/>
    </source>
</evidence>
<name>A0ABQ7SC60_9ACAR</name>
<evidence type="ECO:0008006" key="5">
    <source>
        <dbReference type="Google" id="ProtNLM"/>
    </source>
</evidence>
<feature type="region of interest" description="Disordered" evidence="1">
    <location>
        <begin position="472"/>
        <end position="502"/>
    </location>
</feature>
<feature type="non-terminal residue" evidence="3">
    <location>
        <position position="850"/>
    </location>
</feature>
<dbReference type="Proteomes" id="UP000825002">
    <property type="component" value="Unassembled WGS sequence"/>
</dbReference>
<feature type="compositionally biased region" description="Polar residues" evidence="1">
    <location>
        <begin position="214"/>
        <end position="223"/>
    </location>
</feature>
<protein>
    <recommendedName>
        <fullName evidence="5">Transmembrane protein</fullName>
    </recommendedName>
</protein>
<evidence type="ECO:0000256" key="2">
    <source>
        <dbReference type="SAM" id="Phobius"/>
    </source>
</evidence>
<evidence type="ECO:0000256" key="1">
    <source>
        <dbReference type="SAM" id="MobiDB-lite"/>
    </source>
</evidence>
<proteinExistence type="predicted"/>
<keyword evidence="2" id="KW-0812">Transmembrane</keyword>
<gene>
    <name evidence="3" type="ORF">GZH46_00462</name>
</gene>
<sequence>MSDDSIVKTSDNNLVRQLSVHCSRSLVLLLRPPEPASALVQCSIHTRNNNTQMGVRQRKLISTTSRLGVIAAVLLVVVVVAPCFWTRVTGNRVSRVIEDSTPGGEPYHLSESWSPAQHLATHQTRTRTRTKTSNNQHSSSADLNIKEQSLSNIKQDRQVHTTNCGHEQRMHTKNKLTNLLSLAWSDPTQGVASAQFNSNHTNTNHNTSTDDTENSAGMTQPNHANLEGESDRILNNGKLALLTDVRLQSEVAPEPKLVDDFGEEESAGSLMPESVAGNATATLDDDFLAIFDKMISFSNVSSHIISAHNRSNNTYSIRNGSNATGSVKTPPTRGQQATQMTHYGMQASMRQWLAGVRRALGKLVAPSFGKGNSFNLARPKRETRRHVLPPPTLASISTNVMPEAPSDDACWPSAAAQQELHDRCTHMERQVGSAIEHNLPSSEAQLELICKHTRQLTDTCWTLAPATAIMGSPAARPSTSATPVVSSSNAPHTSSRCATLPGRGTARATSYAHFRSSLAPVLRERIAWIVKNLCLDDPFRHDYLVNVECLSRWSKLQQHSTCAQEYERISKMVTTTSSGSSSSSSPPTTVGTNNNNVQSSTMRQQQTVLSQNDNRNGQVLSGQVNKRQVASAQVDDLPPEVSLKQHARDKATSNVTTSIAHNNAISTADGDAELRTLCCQAAHDCGQSASEFVVRFFSKLAGEDVKLYCTQQFNLLLKTNPLKVPLVTQPSTALTNTMSNNSTITATATVGLFNERVWNTSVPSGAFCDEWRQAHHLSDYSNIGHMKHNNHLVANGAHNVQTPVVLSSLSSRRSTAATTTAATMHLLIVIASAAAATAWSATLVHPNFIA</sequence>
<feature type="compositionally biased region" description="Low complexity" evidence="1">
    <location>
        <begin position="197"/>
        <end position="209"/>
    </location>
</feature>
<feature type="transmembrane region" description="Helical" evidence="2">
    <location>
        <begin position="67"/>
        <end position="88"/>
    </location>
</feature>
<keyword evidence="2" id="KW-0472">Membrane</keyword>
<dbReference type="EMBL" id="JAIFTH010000045">
    <property type="protein sequence ID" value="KAG9510977.1"/>
    <property type="molecule type" value="Genomic_DNA"/>
</dbReference>
<reference evidence="3 4" key="1">
    <citation type="submission" date="2020-10" db="EMBL/GenBank/DDBJ databases">
        <authorList>
            <person name="Klimov P.B."/>
            <person name="Dyachkov S.M."/>
            <person name="Chetverikov P.E."/>
        </authorList>
    </citation>
    <scope>NUCLEOTIDE SEQUENCE [LARGE SCALE GENOMIC DNA]</scope>
    <source>
        <strain evidence="3">BMOC 18-1129-001#AD2665</strain>
        <tissue evidence="3">Entire mites</tissue>
    </source>
</reference>
<evidence type="ECO:0000313" key="4">
    <source>
        <dbReference type="Proteomes" id="UP000825002"/>
    </source>
</evidence>
<feature type="compositionally biased region" description="Polar residues" evidence="1">
    <location>
        <begin position="111"/>
        <end position="123"/>
    </location>
</feature>
<feature type="region of interest" description="Disordered" evidence="1">
    <location>
        <begin position="99"/>
        <end position="148"/>
    </location>
</feature>
<accession>A0ABQ7SC60</accession>
<feature type="compositionally biased region" description="Low complexity" evidence="1">
    <location>
        <begin position="477"/>
        <end position="490"/>
    </location>
</feature>
<feature type="compositionally biased region" description="Polar residues" evidence="1">
    <location>
        <begin position="133"/>
        <end position="148"/>
    </location>
</feature>
<comment type="caution">
    <text evidence="3">The sequence shown here is derived from an EMBL/GenBank/DDBJ whole genome shotgun (WGS) entry which is preliminary data.</text>
</comment>
<organism evidence="3 4">
    <name type="scientific">Fragariocoptes setiger</name>
    <dbReference type="NCBI Taxonomy" id="1670756"/>
    <lineage>
        <taxon>Eukaryota</taxon>
        <taxon>Metazoa</taxon>
        <taxon>Ecdysozoa</taxon>
        <taxon>Arthropoda</taxon>
        <taxon>Chelicerata</taxon>
        <taxon>Arachnida</taxon>
        <taxon>Acari</taxon>
        <taxon>Acariformes</taxon>
        <taxon>Trombidiformes</taxon>
        <taxon>Prostigmata</taxon>
        <taxon>Eupodina</taxon>
        <taxon>Eriophyoidea</taxon>
        <taxon>Phytoptidae</taxon>
        <taxon>Fragariocoptes</taxon>
    </lineage>
</organism>
<feature type="compositionally biased region" description="Low complexity" evidence="1">
    <location>
        <begin position="574"/>
        <end position="601"/>
    </location>
</feature>
<feature type="region of interest" description="Disordered" evidence="1">
    <location>
        <begin position="573"/>
        <end position="607"/>
    </location>
</feature>
<feature type="region of interest" description="Disordered" evidence="1">
    <location>
        <begin position="378"/>
        <end position="410"/>
    </location>
</feature>
<feature type="region of interest" description="Disordered" evidence="1">
    <location>
        <begin position="196"/>
        <end position="228"/>
    </location>
</feature>
<keyword evidence="4" id="KW-1185">Reference proteome</keyword>
<feature type="region of interest" description="Disordered" evidence="1">
    <location>
        <begin position="629"/>
        <end position="655"/>
    </location>
</feature>